<sequence>MAFVQRRKAPDVVRSFRLLQPIADGLKLILKEPLPPSSANFSIFRMPPVATFMLSLLARAVVPFSYGMVLSDPTITVLLSILMHDLRAKQHFYICPFMFSRAKEQ</sequence>
<organism evidence="8 9">
    <name type="scientific">Platanthera guangdongensis</name>
    <dbReference type="NCBI Taxonomy" id="2320717"/>
    <lineage>
        <taxon>Eukaryota</taxon>
        <taxon>Viridiplantae</taxon>
        <taxon>Streptophyta</taxon>
        <taxon>Embryophyta</taxon>
        <taxon>Tracheophyta</taxon>
        <taxon>Spermatophyta</taxon>
        <taxon>Magnoliopsida</taxon>
        <taxon>Liliopsida</taxon>
        <taxon>Asparagales</taxon>
        <taxon>Orchidaceae</taxon>
        <taxon>Orchidoideae</taxon>
        <taxon>Orchideae</taxon>
        <taxon>Orchidinae</taxon>
        <taxon>Platanthera</taxon>
    </lineage>
</organism>
<feature type="transmembrane region" description="Helical" evidence="7">
    <location>
        <begin position="64"/>
        <end position="83"/>
    </location>
</feature>
<keyword evidence="4 7" id="KW-1133">Transmembrane helix</keyword>
<keyword evidence="6" id="KW-0520">NAD</keyword>
<evidence type="ECO:0000256" key="3">
    <source>
        <dbReference type="ARBA" id="ARBA00022692"/>
    </source>
</evidence>
<comment type="subcellular location">
    <subcellularLocation>
        <location evidence="6">Cell membrane</location>
        <topology evidence="6">Multi-pass membrane protein</topology>
    </subcellularLocation>
    <subcellularLocation>
        <location evidence="1">Membrane</location>
        <topology evidence="1">Multi-pass membrane protein</topology>
    </subcellularLocation>
</comment>
<dbReference type="PANTHER" id="PTHR11432">
    <property type="entry name" value="NADH DEHYDROGENASE SUBUNIT 1"/>
    <property type="match status" value="1"/>
</dbReference>
<proteinExistence type="inferred from homology"/>
<evidence type="ECO:0000313" key="8">
    <source>
        <dbReference type="EMBL" id="KAK8961686.1"/>
    </source>
</evidence>
<evidence type="ECO:0000256" key="1">
    <source>
        <dbReference type="ARBA" id="ARBA00004141"/>
    </source>
</evidence>
<comment type="caution">
    <text evidence="8">The sequence shown here is derived from an EMBL/GenBank/DDBJ whole genome shotgun (WGS) entry which is preliminary data.</text>
</comment>
<evidence type="ECO:0000313" key="9">
    <source>
        <dbReference type="Proteomes" id="UP001412067"/>
    </source>
</evidence>
<comment type="similarity">
    <text evidence="2 6">Belongs to the complex I subunit 1 family.</text>
</comment>
<dbReference type="EMBL" id="JBBWWR010000009">
    <property type="protein sequence ID" value="KAK8961686.1"/>
    <property type="molecule type" value="Genomic_DNA"/>
</dbReference>
<dbReference type="InterPro" id="IPR001694">
    <property type="entry name" value="NADH_UbQ_OxRdtase_su1/FPO"/>
</dbReference>
<evidence type="ECO:0000256" key="4">
    <source>
        <dbReference type="ARBA" id="ARBA00022989"/>
    </source>
</evidence>
<evidence type="ECO:0000256" key="5">
    <source>
        <dbReference type="ARBA" id="ARBA00023136"/>
    </source>
</evidence>
<keyword evidence="5 7" id="KW-0472">Membrane</keyword>
<name>A0ABR2MDC1_9ASPA</name>
<dbReference type="Proteomes" id="UP001412067">
    <property type="component" value="Unassembled WGS sequence"/>
</dbReference>
<gene>
    <name evidence="8" type="primary">ND1</name>
    <name evidence="8" type="ORF">KSP40_PGU012290</name>
</gene>
<evidence type="ECO:0000256" key="2">
    <source>
        <dbReference type="ARBA" id="ARBA00010535"/>
    </source>
</evidence>
<evidence type="ECO:0000256" key="7">
    <source>
        <dbReference type="SAM" id="Phobius"/>
    </source>
</evidence>
<protein>
    <submittedName>
        <fullName evidence="8">NADH-ubiquinone oxidoreductase chain 1</fullName>
    </submittedName>
</protein>
<dbReference type="Pfam" id="PF00146">
    <property type="entry name" value="NADHdh"/>
    <property type="match status" value="1"/>
</dbReference>
<keyword evidence="9" id="KW-1185">Reference proteome</keyword>
<accession>A0ABR2MDC1</accession>
<keyword evidence="3 6" id="KW-0812">Transmembrane</keyword>
<evidence type="ECO:0000256" key="6">
    <source>
        <dbReference type="RuleBase" id="RU000471"/>
    </source>
</evidence>
<reference evidence="8 9" key="1">
    <citation type="journal article" date="2022" name="Nat. Plants">
        <title>Genomes of leafy and leafless Platanthera orchids illuminate the evolution of mycoheterotrophy.</title>
        <authorList>
            <person name="Li M.H."/>
            <person name="Liu K.W."/>
            <person name="Li Z."/>
            <person name="Lu H.C."/>
            <person name="Ye Q.L."/>
            <person name="Zhang D."/>
            <person name="Wang J.Y."/>
            <person name="Li Y.F."/>
            <person name="Zhong Z.M."/>
            <person name="Liu X."/>
            <person name="Yu X."/>
            <person name="Liu D.K."/>
            <person name="Tu X.D."/>
            <person name="Liu B."/>
            <person name="Hao Y."/>
            <person name="Liao X.Y."/>
            <person name="Jiang Y.T."/>
            <person name="Sun W.H."/>
            <person name="Chen J."/>
            <person name="Chen Y.Q."/>
            <person name="Ai Y."/>
            <person name="Zhai J.W."/>
            <person name="Wu S.S."/>
            <person name="Zhou Z."/>
            <person name="Hsiao Y.Y."/>
            <person name="Wu W.L."/>
            <person name="Chen Y.Y."/>
            <person name="Lin Y.F."/>
            <person name="Hsu J.L."/>
            <person name="Li C.Y."/>
            <person name="Wang Z.W."/>
            <person name="Zhao X."/>
            <person name="Zhong W.Y."/>
            <person name="Ma X.K."/>
            <person name="Ma L."/>
            <person name="Huang J."/>
            <person name="Chen G.Z."/>
            <person name="Huang M.Z."/>
            <person name="Huang L."/>
            <person name="Peng D.H."/>
            <person name="Luo Y.B."/>
            <person name="Zou S.Q."/>
            <person name="Chen S.P."/>
            <person name="Lan S."/>
            <person name="Tsai W.C."/>
            <person name="Van de Peer Y."/>
            <person name="Liu Z.J."/>
        </authorList>
    </citation>
    <scope>NUCLEOTIDE SEQUENCE [LARGE SCALE GENOMIC DNA]</scope>
    <source>
        <strain evidence="8">Lor288</strain>
    </source>
</reference>
<dbReference type="PANTHER" id="PTHR11432:SF3">
    <property type="entry name" value="NADH-UBIQUINONE OXIDOREDUCTASE CHAIN 1"/>
    <property type="match status" value="1"/>
</dbReference>